<evidence type="ECO:0000259" key="10">
    <source>
        <dbReference type="PROSITE" id="PS50164"/>
    </source>
</evidence>
<comment type="cofactor">
    <cofactor evidence="8">
        <name>a divalent metal cation</name>
        <dbReference type="ChEBI" id="CHEBI:60240"/>
    </cofactor>
</comment>
<feature type="region of interest" description="Disordered" evidence="9">
    <location>
        <begin position="242"/>
        <end position="321"/>
    </location>
</feature>
<evidence type="ECO:0000256" key="6">
    <source>
        <dbReference type="ARBA" id="ARBA00023204"/>
    </source>
</evidence>
<dbReference type="InterPro" id="IPR048749">
    <property type="entry name" value="SLX1_C"/>
</dbReference>
<comment type="function">
    <text evidence="8">Catalytic subunit of a heterodimeric structure-specific endonuclease that resolves DNA secondary structures generated during DNA repair and recombination. Has endonuclease activity towards branched DNA substrates, introducing single-strand cuts in duplex DNA close to junctions with ss-DNA.</text>
</comment>
<gene>
    <name evidence="11" type="ORF">V7S43_015636</name>
</gene>
<dbReference type="InterPro" id="IPR027520">
    <property type="entry name" value="Slx1"/>
</dbReference>
<accession>A0ABD3F1V8</accession>
<dbReference type="Gene3D" id="3.40.1440.10">
    <property type="entry name" value="GIY-YIG endonuclease"/>
    <property type="match status" value="1"/>
</dbReference>
<dbReference type="GO" id="GO:0006310">
    <property type="term" value="P:DNA recombination"/>
    <property type="evidence" value="ECO:0007669"/>
    <property type="project" value="UniProtKB-UniRule"/>
</dbReference>
<dbReference type="GO" id="GO:0006281">
    <property type="term" value="P:DNA repair"/>
    <property type="evidence" value="ECO:0007669"/>
    <property type="project" value="UniProtKB-UniRule"/>
</dbReference>
<dbReference type="GO" id="GO:0033557">
    <property type="term" value="C:Slx1-Slx4 complex"/>
    <property type="evidence" value="ECO:0007669"/>
    <property type="project" value="UniProtKB-UniRule"/>
</dbReference>
<evidence type="ECO:0000313" key="11">
    <source>
        <dbReference type="EMBL" id="KAL3659365.1"/>
    </source>
</evidence>
<dbReference type="InterPro" id="IPR035901">
    <property type="entry name" value="GIY-YIG_endonuc_sf"/>
</dbReference>
<name>A0ABD3F1V8_9STRA</name>
<feature type="compositionally biased region" description="Low complexity" evidence="9">
    <location>
        <begin position="280"/>
        <end position="292"/>
    </location>
</feature>
<dbReference type="GO" id="GO:0004520">
    <property type="term" value="F:DNA endonuclease activity"/>
    <property type="evidence" value="ECO:0007669"/>
    <property type="project" value="UniProtKB-UniRule"/>
</dbReference>
<dbReference type="PROSITE" id="PS50164">
    <property type="entry name" value="GIY_YIG"/>
    <property type="match status" value="1"/>
</dbReference>
<comment type="subcellular location">
    <subcellularLocation>
        <location evidence="8">Nucleus</location>
    </subcellularLocation>
</comment>
<comment type="subunit">
    <text evidence="8">Forms a heterodimer with a member of the SLX4 family.</text>
</comment>
<keyword evidence="5 8" id="KW-0233">DNA recombination</keyword>
<keyword evidence="12" id="KW-1185">Reference proteome</keyword>
<dbReference type="InterPro" id="IPR050381">
    <property type="entry name" value="SLX1_endonuclease"/>
</dbReference>
<feature type="compositionally biased region" description="Acidic residues" evidence="9">
    <location>
        <begin position="296"/>
        <end position="307"/>
    </location>
</feature>
<dbReference type="PANTHER" id="PTHR20208">
    <property type="entry name" value="STRUCTURE-SPECIFIC ENDONUCLEASE SUBUNIT SLX1"/>
    <property type="match status" value="1"/>
</dbReference>
<keyword evidence="3 8" id="KW-0227">DNA damage</keyword>
<keyword evidence="1 8" id="KW-0540">Nuclease</keyword>
<feature type="domain" description="GIY-YIG" evidence="10">
    <location>
        <begin position="2"/>
        <end position="85"/>
    </location>
</feature>
<dbReference type="EC" id="3.1.-.-" evidence="8"/>
<dbReference type="HAMAP" id="MF_03100">
    <property type="entry name" value="Endonuc_su_Slx1"/>
    <property type="match status" value="1"/>
</dbReference>
<keyword evidence="6 8" id="KW-0234">DNA repair</keyword>
<reference evidence="11 12" key="1">
    <citation type="submission" date="2024-09" db="EMBL/GenBank/DDBJ databases">
        <title>Genome sequencing and assembly of Phytophthora oleae, isolate VK10A, causative agent of rot of olive drupes.</title>
        <authorList>
            <person name="Conti Taguali S."/>
            <person name="Riolo M."/>
            <person name="La Spada F."/>
            <person name="Cacciola S.O."/>
            <person name="Dionisio G."/>
        </authorList>
    </citation>
    <scope>NUCLEOTIDE SEQUENCE [LARGE SCALE GENOMIC DNA]</scope>
    <source>
        <strain evidence="11 12">VK10A</strain>
    </source>
</reference>
<dbReference type="GO" id="GO:0016787">
    <property type="term" value="F:hydrolase activity"/>
    <property type="evidence" value="ECO:0007669"/>
    <property type="project" value="UniProtKB-KW"/>
</dbReference>
<evidence type="ECO:0000256" key="9">
    <source>
        <dbReference type="SAM" id="MobiDB-lite"/>
    </source>
</evidence>
<organism evidence="11 12">
    <name type="scientific">Phytophthora oleae</name>
    <dbReference type="NCBI Taxonomy" id="2107226"/>
    <lineage>
        <taxon>Eukaryota</taxon>
        <taxon>Sar</taxon>
        <taxon>Stramenopiles</taxon>
        <taxon>Oomycota</taxon>
        <taxon>Peronosporomycetes</taxon>
        <taxon>Peronosporales</taxon>
        <taxon>Peronosporaceae</taxon>
        <taxon>Phytophthora</taxon>
    </lineage>
</organism>
<dbReference type="Gene3D" id="3.30.40.10">
    <property type="entry name" value="Zinc/RING finger domain, C3HC4 (zinc finger)"/>
    <property type="match status" value="1"/>
</dbReference>
<comment type="caution">
    <text evidence="11">The sequence shown here is derived from an EMBL/GenBank/DDBJ whole genome shotgun (WGS) entry which is preliminary data.</text>
</comment>
<evidence type="ECO:0000256" key="7">
    <source>
        <dbReference type="ARBA" id="ARBA00023242"/>
    </source>
</evidence>
<keyword evidence="4 8" id="KW-0378">Hydrolase</keyword>
<evidence type="ECO:0000256" key="1">
    <source>
        <dbReference type="ARBA" id="ARBA00022722"/>
    </source>
</evidence>
<keyword evidence="7 8" id="KW-0539">Nucleus</keyword>
<proteinExistence type="inferred from homology"/>
<dbReference type="InterPro" id="IPR013083">
    <property type="entry name" value="Znf_RING/FYVE/PHD"/>
</dbReference>
<evidence type="ECO:0000313" key="12">
    <source>
        <dbReference type="Proteomes" id="UP001632037"/>
    </source>
</evidence>
<protein>
    <recommendedName>
        <fullName evidence="8">Structure-specific endonuclease subunit SLX1 homolog</fullName>
        <ecNumber evidence="8">3.1.-.-</ecNumber>
    </recommendedName>
</protein>
<evidence type="ECO:0000256" key="4">
    <source>
        <dbReference type="ARBA" id="ARBA00022801"/>
    </source>
</evidence>
<dbReference type="Pfam" id="PF21202">
    <property type="entry name" value="SLX1_C"/>
    <property type="match status" value="1"/>
</dbReference>
<dbReference type="InterPro" id="IPR000305">
    <property type="entry name" value="GIY-YIG_endonuc"/>
</dbReference>
<dbReference type="AlphaFoldDB" id="A0ABD3F1V8"/>
<evidence type="ECO:0000256" key="3">
    <source>
        <dbReference type="ARBA" id="ARBA00022763"/>
    </source>
</evidence>
<keyword evidence="2 8" id="KW-0255">Endonuclease</keyword>
<dbReference type="EMBL" id="JBIMZQ010000047">
    <property type="protein sequence ID" value="KAL3659365.1"/>
    <property type="molecule type" value="Genomic_DNA"/>
</dbReference>
<evidence type="ECO:0000256" key="2">
    <source>
        <dbReference type="ARBA" id="ARBA00022759"/>
    </source>
</evidence>
<evidence type="ECO:0000256" key="5">
    <source>
        <dbReference type="ARBA" id="ARBA00023172"/>
    </source>
</evidence>
<dbReference type="Proteomes" id="UP001632037">
    <property type="component" value="Unassembled WGS sequence"/>
</dbReference>
<sequence>MGFHACYLLTPVQPPQRFKCTYIGFTTTPTRRIRQHNGEITGGAKRTRKLRPWEVVAVVHGFPSKFRALQFEWVWQHPSKSKITKTPLGFLSGSRGLGAPRSVKRKLVEMLEMVNLEPFKQLQLSVTFTSEEMHNISRELGVRYSAANCETRALETFAALEKEATPINSKCFICEYELYPEEEEEAEEVMGCYHGGCEMCCHSMCLLDHFRTMREDEDEQVERSGECPDCQQVLEWTLLTQHHEKKKRTRKRKGERRKRSKKKTRVAETEANEGDVDAISVSSSSSTHSFNSDGWFENELENDDNGEETSRCKGLIDLTED</sequence>
<evidence type="ECO:0000256" key="8">
    <source>
        <dbReference type="HAMAP-Rule" id="MF_03100"/>
    </source>
</evidence>
<dbReference type="CDD" id="cd10455">
    <property type="entry name" value="GIY-YIG_SLX1"/>
    <property type="match status" value="1"/>
</dbReference>
<comment type="caution">
    <text evidence="8">Lacks conserved residue(s) required for the propagation of feature annotation.</text>
</comment>
<feature type="compositionally biased region" description="Basic residues" evidence="9">
    <location>
        <begin position="243"/>
        <end position="264"/>
    </location>
</feature>
<comment type="similarity">
    <text evidence="8">Belongs to the SLX1 family.</text>
</comment>
<dbReference type="Pfam" id="PF01541">
    <property type="entry name" value="GIY-YIG"/>
    <property type="match status" value="1"/>
</dbReference>